<sequence>MYMSELNLILFEFYSLLAFFIFIFAFSVISAEPIAIFISIILFFIFLMPFFQILNEIEVFAFIEGFENVFFKTVVSYSKLIVIFIGIFLFIELIYVFLFS</sequence>
<feature type="transmembrane region" description="Helical" evidence="1">
    <location>
        <begin position="34"/>
        <end position="54"/>
    </location>
</feature>
<gene>
    <name evidence="2" type="ORF">S03H2_43624</name>
</gene>
<evidence type="ECO:0000256" key="1">
    <source>
        <dbReference type="SAM" id="Phobius"/>
    </source>
</evidence>
<accession>X1IRN8</accession>
<keyword evidence="1" id="KW-0472">Membrane</keyword>
<evidence type="ECO:0000313" key="2">
    <source>
        <dbReference type="EMBL" id="GAH71905.1"/>
    </source>
</evidence>
<protein>
    <submittedName>
        <fullName evidence="2">Uncharacterized protein</fullName>
    </submittedName>
</protein>
<dbReference type="EMBL" id="BARU01027233">
    <property type="protein sequence ID" value="GAH71905.1"/>
    <property type="molecule type" value="Genomic_DNA"/>
</dbReference>
<proteinExistence type="predicted"/>
<feature type="transmembrane region" description="Helical" evidence="1">
    <location>
        <begin position="6"/>
        <end position="27"/>
    </location>
</feature>
<comment type="caution">
    <text evidence="2">The sequence shown here is derived from an EMBL/GenBank/DDBJ whole genome shotgun (WGS) entry which is preliminary data.</text>
</comment>
<reference evidence="2" key="1">
    <citation type="journal article" date="2014" name="Front. Microbiol.">
        <title>High frequency of phylogenetically diverse reductive dehalogenase-homologous genes in deep subseafloor sedimentary metagenomes.</title>
        <authorList>
            <person name="Kawai M."/>
            <person name="Futagami T."/>
            <person name="Toyoda A."/>
            <person name="Takaki Y."/>
            <person name="Nishi S."/>
            <person name="Hori S."/>
            <person name="Arai W."/>
            <person name="Tsubouchi T."/>
            <person name="Morono Y."/>
            <person name="Uchiyama I."/>
            <person name="Ito T."/>
            <person name="Fujiyama A."/>
            <person name="Inagaki F."/>
            <person name="Takami H."/>
        </authorList>
    </citation>
    <scope>NUCLEOTIDE SEQUENCE</scope>
    <source>
        <strain evidence="2">Expedition CK06-06</strain>
    </source>
</reference>
<keyword evidence="1" id="KW-0812">Transmembrane</keyword>
<organism evidence="2">
    <name type="scientific">marine sediment metagenome</name>
    <dbReference type="NCBI Taxonomy" id="412755"/>
    <lineage>
        <taxon>unclassified sequences</taxon>
        <taxon>metagenomes</taxon>
        <taxon>ecological metagenomes</taxon>
    </lineage>
</organism>
<keyword evidence="1" id="KW-1133">Transmembrane helix</keyword>
<name>X1IRN8_9ZZZZ</name>
<dbReference type="AlphaFoldDB" id="X1IRN8"/>
<feature type="transmembrane region" description="Helical" evidence="1">
    <location>
        <begin position="74"/>
        <end position="98"/>
    </location>
</feature>